<dbReference type="InterPro" id="IPR009057">
    <property type="entry name" value="Homeodomain-like_sf"/>
</dbReference>
<evidence type="ECO:0000256" key="4">
    <source>
        <dbReference type="PROSITE-ProRule" id="PRU00335"/>
    </source>
</evidence>
<dbReference type="InterPro" id="IPR036271">
    <property type="entry name" value="Tet_transcr_reg_TetR-rel_C_sf"/>
</dbReference>
<dbReference type="AlphaFoldDB" id="A0A2G6KA83"/>
<evidence type="ECO:0000256" key="2">
    <source>
        <dbReference type="ARBA" id="ARBA00023125"/>
    </source>
</evidence>
<dbReference type="PROSITE" id="PS01081">
    <property type="entry name" value="HTH_TETR_1"/>
    <property type="match status" value="1"/>
</dbReference>
<gene>
    <name evidence="6" type="ORF">CSA56_14810</name>
</gene>
<keyword evidence="3" id="KW-0804">Transcription</keyword>
<sequence length="195" mass="22208">MTAFTTRQQEIINATIKLIHEGGIQRLTMKNLSKRLGISEPALYRHFENKMAILLAMLQQFKERSGNHLARARALEGSSLEQLGTIFLEHSGQFATNPHMAAVVFSEEAFQDDSRLSELVFSVMDRAHKTISEIIGEGQMQGTIRSDLRQDHGALLILGSLRLMVRRWRLSNYAFDLKQESQQVWQSLSTLLRNP</sequence>
<keyword evidence="1" id="KW-0805">Transcription regulation</keyword>
<dbReference type="Pfam" id="PF08359">
    <property type="entry name" value="TetR_C_4"/>
    <property type="match status" value="1"/>
</dbReference>
<keyword evidence="2 4" id="KW-0238">DNA-binding</keyword>
<evidence type="ECO:0000313" key="6">
    <source>
        <dbReference type="EMBL" id="PIE32574.1"/>
    </source>
</evidence>
<dbReference type="SUPFAM" id="SSF48498">
    <property type="entry name" value="Tetracyclin repressor-like, C-terminal domain"/>
    <property type="match status" value="1"/>
</dbReference>
<dbReference type="EMBL" id="PDSK01000111">
    <property type="protein sequence ID" value="PIE32574.1"/>
    <property type="molecule type" value="Genomic_DNA"/>
</dbReference>
<dbReference type="GO" id="GO:0003700">
    <property type="term" value="F:DNA-binding transcription factor activity"/>
    <property type="evidence" value="ECO:0007669"/>
    <property type="project" value="TreeGrafter"/>
</dbReference>
<feature type="DNA-binding region" description="H-T-H motif" evidence="4">
    <location>
        <begin position="28"/>
        <end position="47"/>
    </location>
</feature>
<dbReference type="PANTHER" id="PTHR30055">
    <property type="entry name" value="HTH-TYPE TRANSCRIPTIONAL REGULATOR RUTR"/>
    <property type="match status" value="1"/>
</dbReference>
<dbReference type="InterPro" id="IPR001647">
    <property type="entry name" value="HTH_TetR"/>
</dbReference>
<evidence type="ECO:0000256" key="1">
    <source>
        <dbReference type="ARBA" id="ARBA00023015"/>
    </source>
</evidence>
<dbReference type="Proteomes" id="UP000230821">
    <property type="component" value="Unassembled WGS sequence"/>
</dbReference>
<dbReference type="SUPFAM" id="SSF46689">
    <property type="entry name" value="Homeodomain-like"/>
    <property type="match status" value="1"/>
</dbReference>
<dbReference type="PROSITE" id="PS50977">
    <property type="entry name" value="HTH_TETR_2"/>
    <property type="match status" value="1"/>
</dbReference>
<feature type="domain" description="HTH tetR-type" evidence="5">
    <location>
        <begin position="5"/>
        <end position="65"/>
    </location>
</feature>
<comment type="caution">
    <text evidence="6">The sequence shown here is derived from an EMBL/GenBank/DDBJ whole genome shotgun (WGS) entry which is preliminary data.</text>
</comment>
<dbReference type="InterPro" id="IPR013570">
    <property type="entry name" value="Tscrpt_reg_YsiA_C"/>
</dbReference>
<protein>
    <recommendedName>
        <fullName evidence="5">HTH tetR-type domain-containing protein</fullName>
    </recommendedName>
</protein>
<dbReference type="GO" id="GO:0000976">
    <property type="term" value="F:transcription cis-regulatory region binding"/>
    <property type="evidence" value="ECO:0007669"/>
    <property type="project" value="TreeGrafter"/>
</dbReference>
<dbReference type="PRINTS" id="PR00455">
    <property type="entry name" value="HTHTETR"/>
</dbReference>
<dbReference type="InterPro" id="IPR050109">
    <property type="entry name" value="HTH-type_TetR-like_transc_reg"/>
</dbReference>
<dbReference type="Gene3D" id="1.10.357.10">
    <property type="entry name" value="Tetracycline Repressor, domain 2"/>
    <property type="match status" value="1"/>
</dbReference>
<evidence type="ECO:0000256" key="3">
    <source>
        <dbReference type="ARBA" id="ARBA00023163"/>
    </source>
</evidence>
<dbReference type="Pfam" id="PF00440">
    <property type="entry name" value="TetR_N"/>
    <property type="match status" value="1"/>
</dbReference>
<proteinExistence type="predicted"/>
<evidence type="ECO:0000259" key="5">
    <source>
        <dbReference type="PROSITE" id="PS50977"/>
    </source>
</evidence>
<dbReference type="InterPro" id="IPR023772">
    <property type="entry name" value="DNA-bd_HTH_TetR-type_CS"/>
</dbReference>
<organism evidence="6 7">
    <name type="scientific">candidate division KSB3 bacterium</name>
    <dbReference type="NCBI Taxonomy" id="2044937"/>
    <lineage>
        <taxon>Bacteria</taxon>
        <taxon>candidate division KSB3</taxon>
    </lineage>
</organism>
<name>A0A2G6KA83_9BACT</name>
<evidence type="ECO:0000313" key="7">
    <source>
        <dbReference type="Proteomes" id="UP000230821"/>
    </source>
</evidence>
<dbReference type="PANTHER" id="PTHR30055:SF240">
    <property type="entry name" value="HTH-TYPE TRANSCRIPTIONAL REGULATOR ACRR"/>
    <property type="match status" value="1"/>
</dbReference>
<reference evidence="6 7" key="1">
    <citation type="submission" date="2017-10" db="EMBL/GenBank/DDBJ databases">
        <title>Novel microbial diversity and functional potential in the marine mammal oral microbiome.</title>
        <authorList>
            <person name="Dudek N.K."/>
            <person name="Sun C.L."/>
            <person name="Burstein D."/>
            <person name="Kantor R.S."/>
            <person name="Aliaga Goltsman D.S."/>
            <person name="Bik E.M."/>
            <person name="Thomas B.C."/>
            <person name="Banfield J.F."/>
            <person name="Relman D.A."/>
        </authorList>
    </citation>
    <scope>NUCLEOTIDE SEQUENCE [LARGE SCALE GENOMIC DNA]</scope>
    <source>
        <strain evidence="6">DOLJORAL78_47_16</strain>
    </source>
</reference>
<accession>A0A2G6KA83</accession>